<evidence type="ECO:0000256" key="9">
    <source>
        <dbReference type="RuleBase" id="RU362103"/>
    </source>
</evidence>
<evidence type="ECO:0000256" key="1">
    <source>
        <dbReference type="ARBA" id="ARBA00008780"/>
    </source>
</evidence>
<feature type="domain" description="PLA2c" evidence="10">
    <location>
        <begin position="38"/>
        <end position="658"/>
    </location>
</feature>
<dbReference type="SUPFAM" id="SSF52151">
    <property type="entry name" value="FabD/lysophospholipase-like"/>
    <property type="match status" value="1"/>
</dbReference>
<keyword evidence="12" id="KW-1185">Reference proteome</keyword>
<reference evidence="11" key="1">
    <citation type="submission" date="2021-03" db="EMBL/GenBank/DDBJ databases">
        <title>Draft genome sequence of rust myrtle Austropuccinia psidii MF-1, a brazilian biotype.</title>
        <authorList>
            <person name="Quecine M.C."/>
            <person name="Pachon D.M.R."/>
            <person name="Bonatelli M.L."/>
            <person name="Correr F.H."/>
            <person name="Franceschini L.M."/>
            <person name="Leite T.F."/>
            <person name="Margarido G.R.A."/>
            <person name="Almeida C.A."/>
            <person name="Ferrarezi J.A."/>
            <person name="Labate C.A."/>
        </authorList>
    </citation>
    <scope>NUCLEOTIDE SEQUENCE</scope>
    <source>
        <strain evidence="11">MF-1</strain>
    </source>
</reference>
<keyword evidence="6 8" id="KW-0443">Lipid metabolism</keyword>
<evidence type="ECO:0000256" key="7">
    <source>
        <dbReference type="ARBA" id="ARBA00023180"/>
    </source>
</evidence>
<dbReference type="EC" id="3.1.1.5" evidence="2 9"/>
<keyword evidence="7" id="KW-0325">Glycoprotein</keyword>
<dbReference type="SMART" id="SM00022">
    <property type="entry name" value="PLAc"/>
    <property type="match status" value="1"/>
</dbReference>
<dbReference type="GO" id="GO:0004623">
    <property type="term" value="F:phospholipase A2 activity"/>
    <property type="evidence" value="ECO:0007669"/>
    <property type="project" value="TreeGrafter"/>
</dbReference>
<dbReference type="EMBL" id="AVOT02002362">
    <property type="protein sequence ID" value="MBW0470099.1"/>
    <property type="molecule type" value="Genomic_DNA"/>
</dbReference>
<dbReference type="InterPro" id="IPR016035">
    <property type="entry name" value="Acyl_Trfase/lysoPLipase"/>
</dbReference>
<dbReference type="Proteomes" id="UP000765509">
    <property type="component" value="Unassembled WGS sequence"/>
</dbReference>
<protein>
    <recommendedName>
        <fullName evidence="2 9">Lysophospholipase</fullName>
        <ecNumber evidence="2 9">3.1.1.5</ecNumber>
    </recommendedName>
</protein>
<dbReference type="AlphaFoldDB" id="A0A9Q3BPX7"/>
<dbReference type="PANTHER" id="PTHR10728:SF33">
    <property type="entry name" value="LYSOPHOSPHOLIPASE 1-RELATED"/>
    <property type="match status" value="1"/>
</dbReference>
<dbReference type="GO" id="GO:0046475">
    <property type="term" value="P:glycerophospholipid catabolic process"/>
    <property type="evidence" value="ECO:0007669"/>
    <property type="project" value="TreeGrafter"/>
</dbReference>
<evidence type="ECO:0000256" key="2">
    <source>
        <dbReference type="ARBA" id="ARBA00013274"/>
    </source>
</evidence>
<comment type="similarity">
    <text evidence="1 9">Belongs to the lysophospholipase family.</text>
</comment>
<gene>
    <name evidence="11" type="ORF">O181_009814</name>
</gene>
<dbReference type="InterPro" id="IPR002642">
    <property type="entry name" value="LysoPLipase_cat_dom"/>
</dbReference>
<evidence type="ECO:0000313" key="11">
    <source>
        <dbReference type="EMBL" id="MBW0470099.1"/>
    </source>
</evidence>
<evidence type="ECO:0000259" key="10">
    <source>
        <dbReference type="PROSITE" id="PS51210"/>
    </source>
</evidence>
<dbReference type="PANTHER" id="PTHR10728">
    <property type="entry name" value="CYTOSOLIC PHOSPHOLIPASE A2"/>
    <property type="match status" value="1"/>
</dbReference>
<dbReference type="PROSITE" id="PS51210">
    <property type="entry name" value="PLA2C"/>
    <property type="match status" value="1"/>
</dbReference>
<evidence type="ECO:0000256" key="8">
    <source>
        <dbReference type="PROSITE-ProRule" id="PRU00555"/>
    </source>
</evidence>
<dbReference type="OrthoDB" id="4084751at2759"/>
<evidence type="ECO:0000256" key="4">
    <source>
        <dbReference type="ARBA" id="ARBA00022801"/>
    </source>
</evidence>
<name>A0A9Q3BPX7_9BASI</name>
<comment type="catalytic activity">
    <reaction evidence="9">
        <text>a 1-acyl-sn-glycero-3-phosphocholine + H2O = sn-glycerol 3-phosphocholine + a fatty acid + H(+)</text>
        <dbReference type="Rhea" id="RHEA:15177"/>
        <dbReference type="ChEBI" id="CHEBI:15377"/>
        <dbReference type="ChEBI" id="CHEBI:15378"/>
        <dbReference type="ChEBI" id="CHEBI:16870"/>
        <dbReference type="ChEBI" id="CHEBI:28868"/>
        <dbReference type="ChEBI" id="CHEBI:58168"/>
        <dbReference type="EC" id="3.1.1.5"/>
    </reaction>
</comment>
<evidence type="ECO:0000313" key="12">
    <source>
        <dbReference type="Proteomes" id="UP000765509"/>
    </source>
</evidence>
<comment type="caution">
    <text evidence="11">The sequence shown here is derived from an EMBL/GenBank/DDBJ whole genome shotgun (WGS) entry which is preliminary data.</text>
</comment>
<keyword evidence="5 8" id="KW-0442">Lipid degradation</keyword>
<sequence length="663" mass="73650">MFFVKYPITLTGFYLANLIAPLLSINQPPLTYAPRRVNCPKSFTIRQAASSQIIGRQERFYLEKRRRTILPHAYAAYSKNLNKYCLLLKNSNATLPAYVQEILGSGNQELFPRLALAVAGGSYRGGYNIMFSTNNSFMAALPVLGTTLNTISTMSLGAFFGAAAMNTLDGRNATSIAAGTGGLLQAMDYITGLSGSAWLVTSWLESELAPLYDLVLGSPDRGVPNSKKSEGWFAQYNFFKPTELPAIANVSGVVDDVWIETKYWLKIVLQVLEKSFAGYPISVVDLWGRILSYHFLSGLEKTSGSFFERNFSQGLNQTFSGFANLPSFKNYSQPFPILTILPLAANSTEIFPLPLNSTQYEVSPFEFGSYDPFISAFIPTALLGTRMYLGKPKNIKECTMDFDNAGFMMGISSNLFPAYKKILQSYLNWAISFGKYIPKSMTGIIPNPFLGLGSSEYHEKDAQELNLVDGGFGYEIIPYAPLIVRARNVETIVAFDGTGDSHNFANGSSIIQTSKRAALYPSSYKFPQVPQNVSTYTSEGLVNHPTFFGCDEKVDVPLLIWIANSPPLDGSIPLTNTSTIQLTYPPNETSAMMNQALKTSYRGFPSQEMIQNNQFQDPLWPLCLSCAIVERSRQKLGKRREGLCEECFKRYCWRHSKAEKIEP</sequence>
<keyword evidence="3" id="KW-0732">Signal</keyword>
<proteinExistence type="inferred from homology"/>
<organism evidence="11 12">
    <name type="scientific">Austropuccinia psidii MF-1</name>
    <dbReference type="NCBI Taxonomy" id="1389203"/>
    <lineage>
        <taxon>Eukaryota</taxon>
        <taxon>Fungi</taxon>
        <taxon>Dikarya</taxon>
        <taxon>Basidiomycota</taxon>
        <taxon>Pucciniomycotina</taxon>
        <taxon>Pucciniomycetes</taxon>
        <taxon>Pucciniales</taxon>
        <taxon>Sphaerophragmiaceae</taxon>
        <taxon>Austropuccinia</taxon>
    </lineage>
</organism>
<accession>A0A9Q3BPX7</accession>
<evidence type="ECO:0000256" key="6">
    <source>
        <dbReference type="ARBA" id="ARBA00023098"/>
    </source>
</evidence>
<keyword evidence="4 8" id="KW-0378">Hydrolase</keyword>
<dbReference type="Pfam" id="PF01735">
    <property type="entry name" value="PLA2_B"/>
    <property type="match status" value="1"/>
</dbReference>
<dbReference type="Gene3D" id="3.40.1090.10">
    <property type="entry name" value="Cytosolic phospholipase A2 catalytic domain"/>
    <property type="match status" value="1"/>
</dbReference>
<dbReference type="GO" id="GO:0004622">
    <property type="term" value="F:phosphatidylcholine lysophospholipase activity"/>
    <property type="evidence" value="ECO:0007669"/>
    <property type="project" value="UniProtKB-EC"/>
</dbReference>
<dbReference type="GO" id="GO:0005829">
    <property type="term" value="C:cytosol"/>
    <property type="evidence" value="ECO:0007669"/>
    <property type="project" value="TreeGrafter"/>
</dbReference>
<evidence type="ECO:0000256" key="3">
    <source>
        <dbReference type="ARBA" id="ARBA00022729"/>
    </source>
</evidence>
<evidence type="ECO:0000256" key="5">
    <source>
        <dbReference type="ARBA" id="ARBA00022963"/>
    </source>
</evidence>